<accession>A0A931I2F9</accession>
<dbReference type="SUPFAM" id="SSF52833">
    <property type="entry name" value="Thioredoxin-like"/>
    <property type="match status" value="1"/>
</dbReference>
<dbReference type="FunFam" id="3.40.30.10:FF:000206">
    <property type="entry name" value="Probable glutathione S-transferase"/>
    <property type="match status" value="1"/>
</dbReference>
<dbReference type="SFLD" id="SFLDS00019">
    <property type="entry name" value="Glutathione_Transferase_(cytos"/>
    <property type="match status" value="1"/>
</dbReference>
<dbReference type="InterPro" id="IPR040079">
    <property type="entry name" value="Glutathione_S-Trfase"/>
</dbReference>
<feature type="domain" description="GST N-terminal" evidence="1">
    <location>
        <begin position="1"/>
        <end position="81"/>
    </location>
</feature>
<dbReference type="GO" id="GO:0004364">
    <property type="term" value="F:glutathione transferase activity"/>
    <property type="evidence" value="ECO:0007669"/>
    <property type="project" value="TreeGrafter"/>
</dbReference>
<dbReference type="Gene3D" id="1.20.1050.10">
    <property type="match status" value="1"/>
</dbReference>
<dbReference type="GO" id="GO:0006559">
    <property type="term" value="P:L-phenylalanine catabolic process"/>
    <property type="evidence" value="ECO:0007669"/>
    <property type="project" value="TreeGrafter"/>
</dbReference>
<dbReference type="SUPFAM" id="SSF47616">
    <property type="entry name" value="GST C-terminal domain-like"/>
    <property type="match status" value="1"/>
</dbReference>
<dbReference type="AlphaFoldDB" id="A0A931I2F9"/>
<dbReference type="Gene3D" id="3.40.30.10">
    <property type="entry name" value="Glutaredoxin"/>
    <property type="match status" value="1"/>
</dbReference>
<protein>
    <submittedName>
        <fullName evidence="2">Glutathione S-transferase family protein</fullName>
    </submittedName>
</protein>
<dbReference type="Pfam" id="PF13410">
    <property type="entry name" value="GST_C_2"/>
    <property type="match status" value="1"/>
</dbReference>
<comment type="caution">
    <text evidence="2">The sequence shown here is derived from an EMBL/GenBank/DDBJ whole genome shotgun (WGS) entry which is preliminary data.</text>
</comment>
<evidence type="ECO:0000313" key="2">
    <source>
        <dbReference type="EMBL" id="MBH0239010.1"/>
    </source>
</evidence>
<dbReference type="RefSeq" id="WP_197312089.1">
    <property type="nucleotide sequence ID" value="NZ_JADZLT010000052.1"/>
</dbReference>
<dbReference type="CDD" id="cd03194">
    <property type="entry name" value="GST_C_3"/>
    <property type="match status" value="1"/>
</dbReference>
<dbReference type="CDD" id="cd03043">
    <property type="entry name" value="GST_N_1"/>
    <property type="match status" value="1"/>
</dbReference>
<dbReference type="GO" id="GO:0006749">
    <property type="term" value="P:glutathione metabolic process"/>
    <property type="evidence" value="ECO:0007669"/>
    <property type="project" value="TreeGrafter"/>
</dbReference>
<dbReference type="PANTHER" id="PTHR42673:SF4">
    <property type="entry name" value="MALEYLACETOACETATE ISOMERASE"/>
    <property type="match status" value="1"/>
</dbReference>
<dbReference type="PROSITE" id="PS50404">
    <property type="entry name" value="GST_NTER"/>
    <property type="match status" value="1"/>
</dbReference>
<dbReference type="GO" id="GO:0016034">
    <property type="term" value="F:maleylacetoacetate isomerase activity"/>
    <property type="evidence" value="ECO:0007669"/>
    <property type="project" value="TreeGrafter"/>
</dbReference>
<dbReference type="InterPro" id="IPR036282">
    <property type="entry name" value="Glutathione-S-Trfase_C_sf"/>
</dbReference>
<keyword evidence="3" id="KW-1185">Reference proteome</keyword>
<reference evidence="2" key="1">
    <citation type="submission" date="2020-12" db="EMBL/GenBank/DDBJ databases">
        <title>Methylobrevis albus sp. nov., isolated from fresh water lack sediment.</title>
        <authorList>
            <person name="Zou Q."/>
        </authorList>
    </citation>
    <scope>NUCLEOTIDE SEQUENCE</scope>
    <source>
        <strain evidence="2">L22</strain>
    </source>
</reference>
<dbReference type="Pfam" id="PF13409">
    <property type="entry name" value="GST_N_2"/>
    <property type="match status" value="1"/>
</dbReference>
<dbReference type="InterPro" id="IPR004045">
    <property type="entry name" value="Glutathione_S-Trfase_N"/>
</dbReference>
<evidence type="ECO:0000259" key="1">
    <source>
        <dbReference type="PROSITE" id="PS50404"/>
    </source>
</evidence>
<dbReference type="PANTHER" id="PTHR42673">
    <property type="entry name" value="MALEYLACETOACETATE ISOMERASE"/>
    <property type="match status" value="1"/>
</dbReference>
<proteinExistence type="predicted"/>
<dbReference type="InterPro" id="IPR036249">
    <property type="entry name" value="Thioredoxin-like_sf"/>
</dbReference>
<organism evidence="2 3">
    <name type="scientific">Methylobrevis albus</name>
    <dbReference type="NCBI Taxonomy" id="2793297"/>
    <lineage>
        <taxon>Bacteria</taxon>
        <taxon>Pseudomonadati</taxon>
        <taxon>Pseudomonadota</taxon>
        <taxon>Alphaproteobacteria</taxon>
        <taxon>Hyphomicrobiales</taxon>
        <taxon>Pleomorphomonadaceae</taxon>
        <taxon>Methylobrevis</taxon>
    </lineage>
</organism>
<dbReference type="EMBL" id="JADZLT010000052">
    <property type="protein sequence ID" value="MBH0239010.1"/>
    <property type="molecule type" value="Genomic_DNA"/>
</dbReference>
<sequence>MQIVIGNKNYSSWSLRGWLAVQHVGAPFEEIMLELDTPEFAARIGDYSPAGRVPVLVDGAVRVWDSLAIIEYLAEKFPGSGLWPADAAARAHARSVVAEIHSGFGGLRNHYPMNIRRPVAERPPTETAAADIARITAIWRDCRARFGAAGPYLFGAFSAADCFYAPVASRLRTYAVAIGDVESAYVDAIFAHPGFAAWAEAGRRETTIVPSDEVD</sequence>
<dbReference type="Proteomes" id="UP000631694">
    <property type="component" value="Unassembled WGS sequence"/>
</dbReference>
<gene>
    <name evidence="2" type="ORF">I5731_14355</name>
</gene>
<name>A0A931I2F9_9HYPH</name>
<evidence type="ECO:0000313" key="3">
    <source>
        <dbReference type="Proteomes" id="UP000631694"/>
    </source>
</evidence>